<dbReference type="PANTHER" id="PTHR10992">
    <property type="entry name" value="METHYLESTERASE FAMILY MEMBER"/>
    <property type="match status" value="1"/>
</dbReference>
<comment type="caution">
    <text evidence="4">The sequence shown here is derived from an EMBL/GenBank/DDBJ whole genome shotgun (WGS) entry which is preliminary data.</text>
</comment>
<accession>A0A7W6K9P8</accession>
<proteinExistence type="predicted"/>
<evidence type="ECO:0000313" key="4">
    <source>
        <dbReference type="EMBL" id="MBB4107682.1"/>
    </source>
</evidence>
<dbReference type="Pfam" id="PF12697">
    <property type="entry name" value="Abhydrolase_6"/>
    <property type="match status" value="1"/>
</dbReference>
<evidence type="ECO:0000313" key="3">
    <source>
        <dbReference type="EMBL" id="GGG97734.1"/>
    </source>
</evidence>
<dbReference type="RefSeq" id="WP_183762084.1">
    <property type="nucleotide sequence ID" value="NZ_BMHZ01000001.1"/>
</dbReference>
<keyword evidence="1" id="KW-0732">Signal</keyword>
<dbReference type="EMBL" id="JACIEF010000002">
    <property type="protein sequence ID" value="MBB4107682.1"/>
    <property type="molecule type" value="Genomic_DNA"/>
</dbReference>
<evidence type="ECO:0000313" key="6">
    <source>
        <dbReference type="Proteomes" id="UP000642938"/>
    </source>
</evidence>
<dbReference type="InterPro" id="IPR000073">
    <property type="entry name" value="AB_hydrolase_1"/>
</dbReference>
<dbReference type="SUPFAM" id="SSF53474">
    <property type="entry name" value="alpha/beta-Hydrolases"/>
    <property type="match status" value="1"/>
</dbReference>
<dbReference type="Proteomes" id="UP000642938">
    <property type="component" value="Unassembled WGS sequence"/>
</dbReference>
<dbReference type="InterPro" id="IPR045889">
    <property type="entry name" value="MES/HNL"/>
</dbReference>
<keyword evidence="6" id="KW-1185">Reference proteome</keyword>
<reference evidence="4 5" key="3">
    <citation type="submission" date="2020-08" db="EMBL/GenBank/DDBJ databases">
        <title>Genomic Encyclopedia of Type Strains, Phase IV (KMG-IV): sequencing the most valuable type-strain genomes for metagenomic binning, comparative biology and taxonomic classification.</title>
        <authorList>
            <person name="Goeker M."/>
        </authorList>
    </citation>
    <scope>NUCLEOTIDE SEQUENCE [LARGE SCALE GENOMIC DNA]</scope>
    <source>
        <strain evidence="4 5">DSM 100774</strain>
    </source>
</reference>
<reference evidence="6" key="2">
    <citation type="journal article" date="2019" name="Int. J. Syst. Evol. Microbiol.">
        <title>The Global Catalogue of Microorganisms (GCM) 10K type strain sequencing project: providing services to taxonomists for standard genome sequencing and annotation.</title>
        <authorList>
            <consortium name="The Broad Institute Genomics Platform"/>
            <consortium name="The Broad Institute Genome Sequencing Center for Infectious Disease"/>
            <person name="Wu L."/>
            <person name="Ma J."/>
        </authorList>
    </citation>
    <scope>NUCLEOTIDE SEQUENCE [LARGE SCALE GENOMIC DNA]</scope>
    <source>
        <strain evidence="6">CGMCC 1.15287</strain>
    </source>
</reference>
<dbReference type="GO" id="GO:0080030">
    <property type="term" value="F:methyl indole-3-acetate esterase activity"/>
    <property type="evidence" value="ECO:0007669"/>
    <property type="project" value="TreeGrafter"/>
</dbReference>
<evidence type="ECO:0000256" key="1">
    <source>
        <dbReference type="SAM" id="SignalP"/>
    </source>
</evidence>
<protein>
    <submittedName>
        <fullName evidence="4">Pimeloyl-ACP methyl ester carboxylesterase</fullName>
    </submittedName>
</protein>
<dbReference type="GO" id="GO:0080032">
    <property type="term" value="F:methyl jasmonate esterase activity"/>
    <property type="evidence" value="ECO:0007669"/>
    <property type="project" value="TreeGrafter"/>
</dbReference>
<reference evidence="3" key="1">
    <citation type="journal article" date="2014" name="Int. J. Syst. Evol. Microbiol.">
        <title>Complete genome of a new Firmicutes species belonging to the dominant human colonic microbiota ('Ruminococcus bicirculans') reveals two chromosomes and a selective capacity to utilize plant glucans.</title>
        <authorList>
            <consortium name="NISC Comparative Sequencing Program"/>
            <person name="Wegmann U."/>
            <person name="Louis P."/>
            <person name="Goesmann A."/>
            <person name="Henrissat B."/>
            <person name="Duncan S.H."/>
            <person name="Flint H.J."/>
        </authorList>
    </citation>
    <scope>NUCLEOTIDE SEQUENCE</scope>
    <source>
        <strain evidence="3">CGMCC 1.15287</strain>
    </source>
</reference>
<dbReference type="EMBL" id="BMHZ01000001">
    <property type="protein sequence ID" value="GGG97734.1"/>
    <property type="molecule type" value="Genomic_DNA"/>
</dbReference>
<dbReference type="PANTHER" id="PTHR10992:SF1086">
    <property type="entry name" value="AB HYDROLASE-1 DOMAIN-CONTAINING PROTEIN"/>
    <property type="match status" value="1"/>
</dbReference>
<gene>
    <name evidence="3" type="ORF">GCM10007422_09700</name>
    <name evidence="4" type="ORF">GGQ60_001663</name>
</gene>
<sequence>MKKNILTLLAVATATIMFSSCSKNTDDMKPVPAPKNYVLVHGAWQAPYVWDAVKTSLINEGNNVTVVELPGHGSDNIVPSTITLNLYRDKVADALSKINGKVILVGHSLGGMIISVVAEQNPSKIEKLVYLAAYLPTSGQSLFDLAGTDAGSSLGGSVNGQKILTQNDANGTLEIAQDQIVSIFIQDGSPQVQNLVLKNYRPEPAIPFITPVTLTAANFGSVEKVYIKTLQDHVVSPGLQDKMIASGNVKKVYQLNTSHSAFLAKPDSVAILLTKIGK</sequence>
<dbReference type="Gene3D" id="3.40.50.1820">
    <property type="entry name" value="alpha/beta hydrolase"/>
    <property type="match status" value="1"/>
</dbReference>
<evidence type="ECO:0000313" key="5">
    <source>
        <dbReference type="Proteomes" id="UP000532273"/>
    </source>
</evidence>
<organism evidence="4 5">
    <name type="scientific">Pedobacter zeae</name>
    <dbReference type="NCBI Taxonomy" id="1737356"/>
    <lineage>
        <taxon>Bacteria</taxon>
        <taxon>Pseudomonadati</taxon>
        <taxon>Bacteroidota</taxon>
        <taxon>Sphingobacteriia</taxon>
        <taxon>Sphingobacteriales</taxon>
        <taxon>Sphingobacteriaceae</taxon>
        <taxon>Pedobacter</taxon>
    </lineage>
</organism>
<reference evidence="3" key="4">
    <citation type="submission" date="2024-05" db="EMBL/GenBank/DDBJ databases">
        <authorList>
            <person name="Sun Q."/>
            <person name="Zhou Y."/>
        </authorList>
    </citation>
    <scope>NUCLEOTIDE SEQUENCE</scope>
    <source>
        <strain evidence="3">CGMCC 1.15287</strain>
    </source>
</reference>
<dbReference type="InterPro" id="IPR029058">
    <property type="entry name" value="AB_hydrolase_fold"/>
</dbReference>
<feature type="signal peptide" evidence="1">
    <location>
        <begin position="1"/>
        <end position="25"/>
    </location>
</feature>
<dbReference type="AlphaFoldDB" id="A0A7W6K9P8"/>
<name>A0A7W6K9P8_9SPHI</name>
<dbReference type="PROSITE" id="PS51257">
    <property type="entry name" value="PROKAR_LIPOPROTEIN"/>
    <property type="match status" value="1"/>
</dbReference>
<feature type="domain" description="AB hydrolase-1" evidence="2">
    <location>
        <begin position="38"/>
        <end position="270"/>
    </location>
</feature>
<feature type="chain" id="PRO_5031501555" evidence="1">
    <location>
        <begin position="26"/>
        <end position="278"/>
    </location>
</feature>
<evidence type="ECO:0000259" key="2">
    <source>
        <dbReference type="Pfam" id="PF12697"/>
    </source>
</evidence>
<dbReference type="Proteomes" id="UP000532273">
    <property type="component" value="Unassembled WGS sequence"/>
</dbReference>